<protein>
    <submittedName>
        <fullName evidence="2">Uncharacterized protein</fullName>
    </submittedName>
</protein>
<evidence type="ECO:0000313" key="3">
    <source>
        <dbReference type="Proteomes" id="UP001500929"/>
    </source>
</evidence>
<keyword evidence="1" id="KW-0812">Transmembrane</keyword>
<evidence type="ECO:0000256" key="1">
    <source>
        <dbReference type="SAM" id="Phobius"/>
    </source>
</evidence>
<comment type="caution">
    <text evidence="2">The sequence shown here is derived from an EMBL/GenBank/DDBJ whole genome shotgun (WGS) entry which is preliminary data.</text>
</comment>
<dbReference type="EMBL" id="BAAAQY010000004">
    <property type="protein sequence ID" value="GAA2231561.1"/>
    <property type="molecule type" value="Genomic_DNA"/>
</dbReference>
<accession>A0ABN3DHP9</accession>
<keyword evidence="3" id="KW-1185">Reference proteome</keyword>
<reference evidence="2 3" key="1">
    <citation type="journal article" date="2019" name="Int. J. Syst. Evol. Microbiol.">
        <title>The Global Catalogue of Microorganisms (GCM) 10K type strain sequencing project: providing services to taxonomists for standard genome sequencing and annotation.</title>
        <authorList>
            <consortium name="The Broad Institute Genomics Platform"/>
            <consortium name="The Broad Institute Genome Sequencing Center for Infectious Disease"/>
            <person name="Wu L."/>
            <person name="Ma J."/>
        </authorList>
    </citation>
    <scope>NUCLEOTIDE SEQUENCE [LARGE SCALE GENOMIC DNA]</scope>
    <source>
        <strain evidence="2 3">JCM 16117</strain>
    </source>
</reference>
<organism evidence="2 3">
    <name type="scientific">Herbiconiux moechotypicola</name>
    <dbReference type="NCBI Taxonomy" id="637393"/>
    <lineage>
        <taxon>Bacteria</taxon>
        <taxon>Bacillati</taxon>
        <taxon>Actinomycetota</taxon>
        <taxon>Actinomycetes</taxon>
        <taxon>Micrococcales</taxon>
        <taxon>Microbacteriaceae</taxon>
        <taxon>Herbiconiux</taxon>
    </lineage>
</organism>
<proteinExistence type="predicted"/>
<dbReference type="Proteomes" id="UP001500929">
    <property type="component" value="Unassembled WGS sequence"/>
</dbReference>
<keyword evidence="1" id="KW-0472">Membrane</keyword>
<gene>
    <name evidence="2" type="ORF">GCM10009851_15640</name>
</gene>
<dbReference type="RefSeq" id="WP_259479062.1">
    <property type="nucleotide sequence ID" value="NZ_BAAAQY010000004.1"/>
</dbReference>
<name>A0ABN3DHP9_9MICO</name>
<keyword evidence="1" id="KW-1133">Transmembrane helix</keyword>
<feature type="transmembrane region" description="Helical" evidence="1">
    <location>
        <begin position="65"/>
        <end position="88"/>
    </location>
</feature>
<evidence type="ECO:0000313" key="2">
    <source>
        <dbReference type="EMBL" id="GAA2231561.1"/>
    </source>
</evidence>
<sequence>MTETLDQFREALGNAVSRRELGIEMTDQEARDILADEAAVADYYAIWVLDRGRKTSSAGRWQPTAVAGFVVVVVSIALGAYCFAPIAWRACRCGWSSGSSWASSCRPTG</sequence>